<keyword evidence="1" id="KW-0560">Oxidoreductase</keyword>
<keyword evidence="5" id="KW-1185">Reference proteome</keyword>
<accession>A0ABT8VJI2</accession>
<gene>
    <name evidence="4" type="ORF">Q3C12_29360</name>
</gene>
<dbReference type="InterPro" id="IPR050493">
    <property type="entry name" value="FAD-dep_Monooxygenase_BioMet"/>
</dbReference>
<dbReference type="SUPFAM" id="SSF51905">
    <property type="entry name" value="FAD/NAD(P)-binding domain"/>
    <property type="match status" value="1"/>
</dbReference>
<keyword evidence="2 4" id="KW-0503">Monooxygenase</keyword>
<sequence length="245" mass="25857">MRTNPKAKKALIIGGGIAGPALALFLKRAGIEAEIYEARTSSEGFSLTLSCNGLAVLQELGLDQAVLKEGSAVSKWKMWNGRGKHLGGGVLAGGGLKSVFIKRVPLGSIISDEVERQGIPILRGKKLEDIKVAAEGGAVATFQDGTRVSGDYLIGCDGVHSRTRQILDPGFQGPAFTGLINSGGYTSGVEVPASRKRFTSFSANGPFSDITSALSVSFIGIRIGRKRMNPPEMHSKTSPMQSVKR</sequence>
<name>A0ABT8VJI2_9BACL</name>
<dbReference type="PANTHER" id="PTHR13789">
    <property type="entry name" value="MONOOXYGENASE"/>
    <property type="match status" value="1"/>
</dbReference>
<dbReference type="PRINTS" id="PR00420">
    <property type="entry name" value="RNGMNOXGNASE"/>
</dbReference>
<reference evidence="4" key="1">
    <citation type="submission" date="2023-07" db="EMBL/GenBank/DDBJ databases">
        <authorList>
            <person name="Aktuganov G."/>
            <person name="Boyko T."/>
            <person name="Delegan Y."/>
            <person name="Galimzianova N."/>
            <person name="Gilvanova E."/>
            <person name="Korobov V."/>
            <person name="Kuzmina L."/>
            <person name="Melentiev A."/>
            <person name="Milman P."/>
            <person name="Ryabova A."/>
            <person name="Stupak E."/>
            <person name="Yasakov T."/>
            <person name="Zharikova N."/>
            <person name="Zhurenko E."/>
        </authorList>
    </citation>
    <scope>NUCLEOTIDE SEQUENCE</scope>
    <source>
        <strain evidence="4">IB-739</strain>
    </source>
</reference>
<dbReference type="Pfam" id="PF01494">
    <property type="entry name" value="FAD_binding_3"/>
    <property type="match status" value="1"/>
</dbReference>
<evidence type="ECO:0000256" key="1">
    <source>
        <dbReference type="ARBA" id="ARBA00023002"/>
    </source>
</evidence>
<comment type="caution">
    <text evidence="4">The sequence shown here is derived from an EMBL/GenBank/DDBJ whole genome shotgun (WGS) entry which is preliminary data.</text>
</comment>
<feature type="domain" description="FAD-binding" evidence="3">
    <location>
        <begin position="9"/>
        <end position="176"/>
    </location>
</feature>
<dbReference type="InterPro" id="IPR002938">
    <property type="entry name" value="FAD-bd"/>
</dbReference>
<dbReference type="PANTHER" id="PTHR13789:SF309">
    <property type="entry name" value="PUTATIVE (AFU_ORTHOLOGUE AFUA_6G14510)-RELATED"/>
    <property type="match status" value="1"/>
</dbReference>
<protein>
    <submittedName>
        <fullName evidence="4">FAD-dependent monooxygenase</fullName>
    </submittedName>
</protein>
<dbReference type="EMBL" id="JAUMKJ010000055">
    <property type="protein sequence ID" value="MDO3681110.1"/>
    <property type="molecule type" value="Genomic_DNA"/>
</dbReference>
<proteinExistence type="predicted"/>
<dbReference type="GO" id="GO:0004497">
    <property type="term" value="F:monooxygenase activity"/>
    <property type="evidence" value="ECO:0007669"/>
    <property type="project" value="UniProtKB-KW"/>
</dbReference>
<organism evidence="4 5">
    <name type="scientific">Paenibacillus ehimensis</name>
    <dbReference type="NCBI Taxonomy" id="79264"/>
    <lineage>
        <taxon>Bacteria</taxon>
        <taxon>Bacillati</taxon>
        <taxon>Bacillota</taxon>
        <taxon>Bacilli</taxon>
        <taxon>Bacillales</taxon>
        <taxon>Paenibacillaceae</taxon>
        <taxon>Paenibacillus</taxon>
    </lineage>
</organism>
<evidence type="ECO:0000313" key="5">
    <source>
        <dbReference type="Proteomes" id="UP001168883"/>
    </source>
</evidence>
<dbReference type="RefSeq" id="WP_302881083.1">
    <property type="nucleotide sequence ID" value="NZ_JAUMKJ010000055.1"/>
</dbReference>
<dbReference type="Gene3D" id="3.50.50.60">
    <property type="entry name" value="FAD/NAD(P)-binding domain"/>
    <property type="match status" value="1"/>
</dbReference>
<evidence type="ECO:0000259" key="3">
    <source>
        <dbReference type="Pfam" id="PF01494"/>
    </source>
</evidence>
<evidence type="ECO:0000313" key="4">
    <source>
        <dbReference type="EMBL" id="MDO3681110.1"/>
    </source>
</evidence>
<dbReference type="Proteomes" id="UP001168883">
    <property type="component" value="Unassembled WGS sequence"/>
</dbReference>
<dbReference type="InterPro" id="IPR036188">
    <property type="entry name" value="FAD/NAD-bd_sf"/>
</dbReference>
<evidence type="ECO:0000256" key="2">
    <source>
        <dbReference type="ARBA" id="ARBA00023033"/>
    </source>
</evidence>